<organism evidence="2 3">
    <name type="scientific">Brevundimonas nasdae</name>
    <dbReference type="NCBI Taxonomy" id="172043"/>
    <lineage>
        <taxon>Bacteria</taxon>
        <taxon>Pseudomonadati</taxon>
        <taxon>Pseudomonadota</taxon>
        <taxon>Alphaproteobacteria</taxon>
        <taxon>Caulobacterales</taxon>
        <taxon>Caulobacteraceae</taxon>
        <taxon>Brevundimonas</taxon>
    </lineage>
</organism>
<feature type="transmembrane region" description="Helical" evidence="1">
    <location>
        <begin position="133"/>
        <end position="150"/>
    </location>
</feature>
<evidence type="ECO:0000256" key="1">
    <source>
        <dbReference type="SAM" id="Phobius"/>
    </source>
</evidence>
<feature type="transmembrane region" description="Helical" evidence="1">
    <location>
        <begin position="41"/>
        <end position="62"/>
    </location>
</feature>
<keyword evidence="1" id="KW-0472">Membrane</keyword>
<comment type="caution">
    <text evidence="2">The sequence shown here is derived from an EMBL/GenBank/DDBJ whole genome shotgun (WGS) entry which is preliminary data.</text>
</comment>
<keyword evidence="1" id="KW-0812">Transmembrane</keyword>
<protein>
    <submittedName>
        <fullName evidence="2">Uncharacterized protein</fullName>
    </submittedName>
</protein>
<feature type="transmembrane region" description="Helical" evidence="1">
    <location>
        <begin position="82"/>
        <end position="102"/>
    </location>
</feature>
<feature type="transmembrane region" description="Helical" evidence="1">
    <location>
        <begin position="109"/>
        <end position="127"/>
    </location>
</feature>
<evidence type="ECO:0000313" key="2">
    <source>
        <dbReference type="EMBL" id="KIC59197.1"/>
    </source>
</evidence>
<sequence>MSADNFKPREAPRWDARHPTRTPYIEWLPFQKLDQPWKINAALRAGSGAFVAIALSHGFSAFSAWISPIRSGTLLFGYDKSAVLTANLLVGLVALCLAAVTFRVPSLPLYYLALVWSLIELIPPLTYGLYGHGAGYFISLFGLAVAITGVQGIHARRRFRDCVPTSSQL</sequence>
<evidence type="ECO:0000313" key="3">
    <source>
        <dbReference type="Proteomes" id="UP000031166"/>
    </source>
</evidence>
<accession>A0A0B4CS05</accession>
<dbReference type="AlphaFoldDB" id="A0A0B4CS05"/>
<dbReference type="EMBL" id="JWSY01000008">
    <property type="protein sequence ID" value="KIC59197.1"/>
    <property type="molecule type" value="Genomic_DNA"/>
</dbReference>
<keyword evidence="1" id="KW-1133">Transmembrane helix</keyword>
<dbReference type="Proteomes" id="UP000031166">
    <property type="component" value="Unassembled WGS sequence"/>
</dbReference>
<proteinExistence type="predicted"/>
<gene>
    <name evidence="2" type="ORF">RM53_05515</name>
</gene>
<name>A0A0B4CS05_9CAUL</name>
<dbReference type="RefSeq" id="WP_039245044.1">
    <property type="nucleotide sequence ID" value="NZ_JWSY01000008.1"/>
</dbReference>
<reference evidence="2 3" key="1">
    <citation type="submission" date="2014-12" db="EMBL/GenBank/DDBJ databases">
        <title>Genome sequencing of Brevundimonas nasdae TPW30.</title>
        <authorList>
            <person name="Tan P.W."/>
            <person name="Chan K.-G."/>
        </authorList>
    </citation>
    <scope>NUCLEOTIDE SEQUENCE [LARGE SCALE GENOMIC DNA]</scope>
    <source>
        <strain evidence="2 3">TPW30</strain>
    </source>
</reference>